<organism evidence="1 2">
    <name type="scientific">Kibdelosporangium lantanae</name>
    <dbReference type="NCBI Taxonomy" id="1497396"/>
    <lineage>
        <taxon>Bacteria</taxon>
        <taxon>Bacillati</taxon>
        <taxon>Actinomycetota</taxon>
        <taxon>Actinomycetes</taxon>
        <taxon>Pseudonocardiales</taxon>
        <taxon>Pseudonocardiaceae</taxon>
        <taxon>Kibdelosporangium</taxon>
    </lineage>
</organism>
<dbReference type="EMBL" id="JBHTIS010000753">
    <property type="protein sequence ID" value="MFD1046687.1"/>
    <property type="molecule type" value="Genomic_DNA"/>
</dbReference>
<keyword evidence="2" id="KW-1185">Reference proteome</keyword>
<dbReference type="Gene3D" id="1.25.40.10">
    <property type="entry name" value="Tetratricopeptide repeat domain"/>
    <property type="match status" value="1"/>
</dbReference>
<comment type="caution">
    <text evidence="1">The sequence shown here is derived from an EMBL/GenBank/DDBJ whole genome shotgun (WGS) entry which is preliminary data.</text>
</comment>
<protein>
    <recommendedName>
        <fullName evidence="3">Transcriptional regulator</fullName>
    </recommendedName>
</protein>
<name>A0ABW3M9S6_9PSEU</name>
<proteinExistence type="predicted"/>
<evidence type="ECO:0000313" key="2">
    <source>
        <dbReference type="Proteomes" id="UP001597045"/>
    </source>
</evidence>
<dbReference type="SUPFAM" id="SSF48452">
    <property type="entry name" value="TPR-like"/>
    <property type="match status" value="1"/>
</dbReference>
<accession>A0ABW3M9S6</accession>
<dbReference type="Proteomes" id="UP001597045">
    <property type="component" value="Unassembled WGS sequence"/>
</dbReference>
<evidence type="ECO:0000313" key="1">
    <source>
        <dbReference type="EMBL" id="MFD1046687.1"/>
    </source>
</evidence>
<reference evidence="2" key="1">
    <citation type="journal article" date="2019" name="Int. J. Syst. Evol. Microbiol.">
        <title>The Global Catalogue of Microorganisms (GCM) 10K type strain sequencing project: providing services to taxonomists for standard genome sequencing and annotation.</title>
        <authorList>
            <consortium name="The Broad Institute Genomics Platform"/>
            <consortium name="The Broad Institute Genome Sequencing Center for Infectious Disease"/>
            <person name="Wu L."/>
            <person name="Ma J."/>
        </authorList>
    </citation>
    <scope>NUCLEOTIDE SEQUENCE [LARGE SCALE GENOMIC DNA]</scope>
    <source>
        <strain evidence="2">JCM 31486</strain>
    </source>
</reference>
<gene>
    <name evidence="1" type="ORF">ACFQ1S_14565</name>
</gene>
<feature type="non-terminal residue" evidence="1">
    <location>
        <position position="1"/>
    </location>
</feature>
<evidence type="ECO:0008006" key="3">
    <source>
        <dbReference type="Google" id="ProtNLM"/>
    </source>
</evidence>
<dbReference type="InterPro" id="IPR011990">
    <property type="entry name" value="TPR-like_helical_dom_sf"/>
</dbReference>
<sequence length="67" mass="7117">LAVDHATQAVAVARQSGYRPPELAALRELATIHREAGQQTLAAAVVEEALKLCQDMGHAPCDDLLLV</sequence>